<evidence type="ECO:0000256" key="1">
    <source>
        <dbReference type="ARBA" id="ARBA00004173"/>
    </source>
</evidence>
<dbReference type="GO" id="GO:1990904">
    <property type="term" value="C:ribonucleoprotein complex"/>
    <property type="evidence" value="ECO:0007669"/>
    <property type="project" value="UniProtKB-KW"/>
</dbReference>
<dbReference type="GO" id="GO:0005739">
    <property type="term" value="C:mitochondrion"/>
    <property type="evidence" value="ECO:0007669"/>
    <property type="project" value="UniProtKB-SubCell"/>
</dbReference>
<gene>
    <name evidence="10" type="ORF">K452DRAFT_235589</name>
</gene>
<evidence type="ECO:0000256" key="5">
    <source>
        <dbReference type="ARBA" id="ARBA00023274"/>
    </source>
</evidence>
<name>A0A6A6B1E4_9PEZI</name>
<evidence type="ECO:0000256" key="4">
    <source>
        <dbReference type="ARBA" id="ARBA00023128"/>
    </source>
</evidence>
<comment type="function">
    <text evidence="6">Component of the mitochondrial ribosome (mitoribosome), a dedicated translation machinery responsible for the synthesis of mitochondrial genome-encoded proteins, including at least some of the essential transmembrane subunits of the mitochondrial respiratory chain. The mitoribosomes are attached to the mitochondrial inner membrane and translation products are cotranslationally integrated into the membrane.</text>
</comment>
<dbReference type="Pfam" id="PF00177">
    <property type="entry name" value="Ribosomal_S7"/>
    <property type="match status" value="1"/>
</dbReference>
<evidence type="ECO:0000313" key="10">
    <source>
        <dbReference type="EMBL" id="KAF2137646.1"/>
    </source>
</evidence>
<evidence type="ECO:0000256" key="8">
    <source>
        <dbReference type="SAM" id="MobiDB-lite"/>
    </source>
</evidence>
<dbReference type="InterPro" id="IPR000235">
    <property type="entry name" value="Ribosomal_uS7"/>
</dbReference>
<evidence type="ECO:0000256" key="2">
    <source>
        <dbReference type="ARBA" id="ARBA00007151"/>
    </source>
</evidence>
<keyword evidence="4" id="KW-0496">Mitochondrion</keyword>
<comment type="similarity">
    <text evidence="2">Belongs to the universal ribosomal protein uS7 family.</text>
</comment>
<dbReference type="SUPFAM" id="SSF47973">
    <property type="entry name" value="Ribosomal protein S7"/>
    <property type="match status" value="1"/>
</dbReference>
<evidence type="ECO:0000313" key="11">
    <source>
        <dbReference type="Proteomes" id="UP000799438"/>
    </source>
</evidence>
<proteinExistence type="inferred from homology"/>
<feature type="region of interest" description="Disordered" evidence="8">
    <location>
        <begin position="46"/>
        <end position="67"/>
    </location>
</feature>
<dbReference type="GO" id="GO:0005840">
    <property type="term" value="C:ribosome"/>
    <property type="evidence" value="ECO:0007669"/>
    <property type="project" value="UniProtKB-KW"/>
</dbReference>
<dbReference type="AlphaFoldDB" id="A0A6A6B1E4"/>
<dbReference type="OrthoDB" id="9972728at2759"/>
<dbReference type="PANTHER" id="PTHR11205">
    <property type="entry name" value="RIBOSOMAL PROTEIN S7"/>
    <property type="match status" value="1"/>
</dbReference>
<comment type="subcellular location">
    <subcellularLocation>
        <location evidence="1">Mitochondrion</location>
    </subcellularLocation>
</comment>
<protein>
    <recommendedName>
        <fullName evidence="7">Small ribosomal subunit protein uS7m</fullName>
    </recommendedName>
</protein>
<dbReference type="Proteomes" id="UP000799438">
    <property type="component" value="Unassembled WGS sequence"/>
</dbReference>
<evidence type="ECO:0000259" key="9">
    <source>
        <dbReference type="Pfam" id="PF00177"/>
    </source>
</evidence>
<keyword evidence="3" id="KW-0689">Ribosomal protein</keyword>
<evidence type="ECO:0000256" key="7">
    <source>
        <dbReference type="ARBA" id="ARBA00039306"/>
    </source>
</evidence>
<keyword evidence="11" id="KW-1185">Reference proteome</keyword>
<feature type="domain" description="Small ribosomal subunit protein uS7" evidence="9">
    <location>
        <begin position="172"/>
        <end position="331"/>
    </location>
</feature>
<dbReference type="InterPro" id="IPR047988">
    <property type="entry name" value="Ribosomal_uS7m_fungi"/>
</dbReference>
<sequence>MPPRLNLLSAAPRALAFRPKPATPQWRLPLVARRCYSAGDDAAAKKQTDLPVAEEGAKGPNTETLPHVSEEASAMAKIRGGEGPDVTQGTPVEEVVAGDKEAEKNLPEVMKTKNKKPATAKVPSGTRGYATQAEVVRPTMLQQPNPLSLSSDGLKFGPVAFPMPAENRLKSRYDPVVDQVTKLLMQDGKLSVAQRNMSIILNYLRTASPPVIDPRRPLLPGAPPPSHLPLNPVLYLTLAIDSVAPLLRFKSIRGAAGGGVALQIPTPLSLRQRRRTAIMWILGAAEKRKFRGSGKGSFAYKVAEELVAVVQGSSAVWERRNGLHKVAVAARANLNYKGSKGR</sequence>
<dbReference type="CDD" id="cd14868">
    <property type="entry name" value="uS7_Mitochondria_Fungi"/>
    <property type="match status" value="1"/>
</dbReference>
<accession>A0A6A6B1E4</accession>
<dbReference type="RefSeq" id="XP_033393361.1">
    <property type="nucleotide sequence ID" value="XM_033537446.1"/>
</dbReference>
<dbReference type="GeneID" id="54294942"/>
<dbReference type="Gene3D" id="1.10.455.10">
    <property type="entry name" value="Ribosomal protein S7 domain"/>
    <property type="match status" value="1"/>
</dbReference>
<evidence type="ECO:0000256" key="6">
    <source>
        <dbReference type="ARBA" id="ARBA00037226"/>
    </source>
</evidence>
<dbReference type="GO" id="GO:0006412">
    <property type="term" value="P:translation"/>
    <property type="evidence" value="ECO:0007669"/>
    <property type="project" value="InterPro"/>
</dbReference>
<reference evidence="10" key="1">
    <citation type="journal article" date="2020" name="Stud. Mycol.">
        <title>101 Dothideomycetes genomes: a test case for predicting lifestyles and emergence of pathogens.</title>
        <authorList>
            <person name="Haridas S."/>
            <person name="Albert R."/>
            <person name="Binder M."/>
            <person name="Bloem J."/>
            <person name="Labutti K."/>
            <person name="Salamov A."/>
            <person name="Andreopoulos B."/>
            <person name="Baker S."/>
            <person name="Barry K."/>
            <person name="Bills G."/>
            <person name="Bluhm B."/>
            <person name="Cannon C."/>
            <person name="Castanera R."/>
            <person name="Culley D."/>
            <person name="Daum C."/>
            <person name="Ezra D."/>
            <person name="Gonzalez J."/>
            <person name="Henrissat B."/>
            <person name="Kuo A."/>
            <person name="Liang C."/>
            <person name="Lipzen A."/>
            <person name="Lutzoni F."/>
            <person name="Magnuson J."/>
            <person name="Mondo S."/>
            <person name="Nolan M."/>
            <person name="Ohm R."/>
            <person name="Pangilinan J."/>
            <person name="Park H.-J."/>
            <person name="Ramirez L."/>
            <person name="Alfaro M."/>
            <person name="Sun H."/>
            <person name="Tritt A."/>
            <person name="Yoshinaga Y."/>
            <person name="Zwiers L.-H."/>
            <person name="Turgeon B."/>
            <person name="Goodwin S."/>
            <person name="Spatafora J."/>
            <person name="Crous P."/>
            <person name="Grigoriev I."/>
        </authorList>
    </citation>
    <scope>NUCLEOTIDE SEQUENCE</scope>
    <source>
        <strain evidence="10">CBS 121167</strain>
    </source>
</reference>
<dbReference type="InterPro" id="IPR036823">
    <property type="entry name" value="Ribosomal_uS7_dom_sf"/>
</dbReference>
<dbReference type="InterPro" id="IPR023798">
    <property type="entry name" value="Ribosomal_uS7_dom"/>
</dbReference>
<keyword evidence="5" id="KW-0687">Ribonucleoprotein</keyword>
<dbReference type="FunFam" id="1.10.455.10:FF:000006">
    <property type="entry name" value="37S ribosomal protein S7, mitochondrial"/>
    <property type="match status" value="1"/>
</dbReference>
<evidence type="ECO:0000256" key="3">
    <source>
        <dbReference type="ARBA" id="ARBA00022980"/>
    </source>
</evidence>
<organism evidence="10 11">
    <name type="scientific">Aplosporella prunicola CBS 121167</name>
    <dbReference type="NCBI Taxonomy" id="1176127"/>
    <lineage>
        <taxon>Eukaryota</taxon>
        <taxon>Fungi</taxon>
        <taxon>Dikarya</taxon>
        <taxon>Ascomycota</taxon>
        <taxon>Pezizomycotina</taxon>
        <taxon>Dothideomycetes</taxon>
        <taxon>Dothideomycetes incertae sedis</taxon>
        <taxon>Botryosphaeriales</taxon>
        <taxon>Aplosporellaceae</taxon>
        <taxon>Aplosporella</taxon>
    </lineage>
</organism>
<dbReference type="EMBL" id="ML995501">
    <property type="protein sequence ID" value="KAF2137646.1"/>
    <property type="molecule type" value="Genomic_DNA"/>
</dbReference>